<reference evidence="2 3" key="1">
    <citation type="submission" date="2017-02" db="EMBL/GenBank/DDBJ databases">
        <authorList>
            <person name="Peterson S.W."/>
        </authorList>
    </citation>
    <scope>NUCLEOTIDE SEQUENCE [LARGE SCALE GENOMIC DNA]</scope>
    <source>
        <strain evidence="2 3">ATCC BAA-909</strain>
    </source>
</reference>
<organism evidence="2 3">
    <name type="scientific">Treponema berlinense</name>
    <dbReference type="NCBI Taxonomy" id="225004"/>
    <lineage>
        <taxon>Bacteria</taxon>
        <taxon>Pseudomonadati</taxon>
        <taxon>Spirochaetota</taxon>
        <taxon>Spirochaetia</taxon>
        <taxon>Spirochaetales</taxon>
        <taxon>Treponemataceae</taxon>
        <taxon>Treponema</taxon>
    </lineage>
</organism>
<dbReference type="STRING" id="225004.SAMN02745152_01097"/>
<evidence type="ECO:0000313" key="2">
    <source>
        <dbReference type="EMBL" id="SJZ73884.1"/>
    </source>
</evidence>
<feature type="signal peptide" evidence="1">
    <location>
        <begin position="1"/>
        <end position="19"/>
    </location>
</feature>
<dbReference type="AlphaFoldDB" id="A0A1T4N423"/>
<feature type="chain" id="PRO_5012007029" description="DUF5723 domain-containing protein" evidence="1">
    <location>
        <begin position="20"/>
        <end position="409"/>
    </location>
</feature>
<accession>A0A1T4N423</accession>
<dbReference type="OrthoDB" id="357760at2"/>
<gene>
    <name evidence="2" type="ORF">SAMN02745152_01097</name>
</gene>
<evidence type="ECO:0000256" key="1">
    <source>
        <dbReference type="SAM" id="SignalP"/>
    </source>
</evidence>
<keyword evidence="3" id="KW-1185">Reference proteome</keyword>
<name>A0A1T4N423_9SPIR</name>
<dbReference type="Proteomes" id="UP000190395">
    <property type="component" value="Unassembled WGS sequence"/>
</dbReference>
<dbReference type="EMBL" id="FUXC01000005">
    <property type="protein sequence ID" value="SJZ73884.1"/>
    <property type="molecule type" value="Genomic_DNA"/>
</dbReference>
<keyword evidence="1" id="KW-0732">Signal</keyword>
<protein>
    <recommendedName>
        <fullName evidence="4">DUF5723 domain-containing protein</fullName>
    </recommendedName>
</protein>
<evidence type="ECO:0000313" key="3">
    <source>
        <dbReference type="Proteomes" id="UP000190395"/>
    </source>
</evidence>
<evidence type="ECO:0008006" key="4">
    <source>
        <dbReference type="Google" id="ProtNLM"/>
    </source>
</evidence>
<dbReference type="GeneID" id="303367347"/>
<proteinExistence type="predicted"/>
<dbReference type="RefSeq" id="WP_078930851.1">
    <property type="nucleotide sequence ID" value="NZ_FUXC01000005.1"/>
</dbReference>
<sequence>MKKLLICFLTFICASFSFAELKRYDRKFEFGIETEAGASNNFIRLTDLLVKDLVIDLDEVSNELSDDGFIIDFNANVKSWFALNFNEKFRLNFFWGIDGSGYTGISKNFFDLFCKGFEVNSSESIDLKIFSDVYVQTGATFKTKIKDYGVHFTPTIFAPVIHVTETKGTAKYTSNENGLMRAEADLPLNLYSVIDLEGIDDKTIDSAFIQETLSELVKSAGFDFSGEVERSFGKKLDLGLFTRIPVVPGRLKYKAYKRFWGVFEQQNAFGIFDETNSYTKDYGEDDTVYSKETKKVHRPFILGLEATWRPFGAWCEICPKVDLAVRNPYSSDCMVYGEYNLSADFRLLNVVGLKFATAYENLIFKHSMGFMINAHVLEIDAGVQTRGADFARSFGVTGFAAYVGLKAGF</sequence>